<evidence type="ECO:0000313" key="1">
    <source>
        <dbReference type="EMBL" id="SPF78083.1"/>
    </source>
</evidence>
<dbReference type="AlphaFoldDB" id="A0A2R8APX4"/>
<organism evidence="1 2">
    <name type="scientific">Pseudoprimorskyibacter insulae</name>
    <dbReference type="NCBI Taxonomy" id="1695997"/>
    <lineage>
        <taxon>Bacteria</taxon>
        <taxon>Pseudomonadati</taxon>
        <taxon>Pseudomonadota</taxon>
        <taxon>Alphaproteobacteria</taxon>
        <taxon>Rhodobacterales</taxon>
        <taxon>Paracoccaceae</taxon>
        <taxon>Pseudoprimorskyibacter</taxon>
    </lineage>
</organism>
<protein>
    <recommendedName>
        <fullName evidence="3">Dihydroorotate dehydrogenase</fullName>
    </recommendedName>
</protein>
<proteinExistence type="predicted"/>
<evidence type="ECO:0000313" key="2">
    <source>
        <dbReference type="Proteomes" id="UP000244904"/>
    </source>
</evidence>
<sequence>MTDKRTEDMLDTYFTAARDDAPLPSGDFMARMQAMALAEQPVRQVDTPAPSWWQQILSGIGGWPAIAGLAAATVAGVWIGAVPPEAMSDSVSDLFGVSAGLYDSSGSFADPLSGFDLAFSEG</sequence>
<keyword evidence="2" id="KW-1185">Reference proteome</keyword>
<dbReference type="EMBL" id="OMOJ01000001">
    <property type="protein sequence ID" value="SPF78083.1"/>
    <property type="molecule type" value="Genomic_DNA"/>
</dbReference>
<dbReference type="Proteomes" id="UP000244904">
    <property type="component" value="Unassembled WGS sequence"/>
</dbReference>
<name>A0A2R8APX4_9RHOB</name>
<dbReference type="OrthoDB" id="7863719at2"/>
<accession>A0A2R8APX4</accession>
<evidence type="ECO:0008006" key="3">
    <source>
        <dbReference type="Google" id="ProtNLM"/>
    </source>
</evidence>
<dbReference type="RefSeq" id="WP_108884759.1">
    <property type="nucleotide sequence ID" value="NZ_OMOJ01000001.1"/>
</dbReference>
<gene>
    <name evidence="1" type="ORF">PRI8871_00673</name>
</gene>
<reference evidence="2" key="1">
    <citation type="submission" date="2018-03" db="EMBL/GenBank/DDBJ databases">
        <authorList>
            <person name="Rodrigo-Torres L."/>
            <person name="Arahal R. D."/>
            <person name="Lucena T."/>
        </authorList>
    </citation>
    <scope>NUCLEOTIDE SEQUENCE [LARGE SCALE GENOMIC DNA]</scope>
    <source>
        <strain evidence="2">CECT 8871</strain>
    </source>
</reference>